<protein>
    <submittedName>
        <fullName evidence="1">Uncharacterized protein</fullName>
    </submittedName>
</protein>
<organism evidence="1">
    <name type="scientific">Arundo donax</name>
    <name type="common">Giant reed</name>
    <name type="synonym">Donax arundinaceus</name>
    <dbReference type="NCBI Taxonomy" id="35708"/>
    <lineage>
        <taxon>Eukaryota</taxon>
        <taxon>Viridiplantae</taxon>
        <taxon>Streptophyta</taxon>
        <taxon>Embryophyta</taxon>
        <taxon>Tracheophyta</taxon>
        <taxon>Spermatophyta</taxon>
        <taxon>Magnoliopsida</taxon>
        <taxon>Liliopsida</taxon>
        <taxon>Poales</taxon>
        <taxon>Poaceae</taxon>
        <taxon>PACMAD clade</taxon>
        <taxon>Arundinoideae</taxon>
        <taxon>Arundineae</taxon>
        <taxon>Arundo</taxon>
    </lineage>
</organism>
<sequence length="29" mass="3321">MTILLNDTQFTRARIVTVSKTYPFCCKGI</sequence>
<proteinExistence type="predicted"/>
<evidence type="ECO:0000313" key="1">
    <source>
        <dbReference type="EMBL" id="JAD35772.1"/>
    </source>
</evidence>
<dbReference type="AlphaFoldDB" id="A0A0A8ZLP2"/>
<dbReference type="EMBL" id="GBRH01262123">
    <property type="protein sequence ID" value="JAD35772.1"/>
    <property type="molecule type" value="Transcribed_RNA"/>
</dbReference>
<reference evidence="1" key="1">
    <citation type="submission" date="2014-09" db="EMBL/GenBank/DDBJ databases">
        <authorList>
            <person name="Magalhaes I.L.F."/>
            <person name="Oliveira U."/>
            <person name="Santos F.R."/>
            <person name="Vidigal T.H.D.A."/>
            <person name="Brescovit A.D."/>
            <person name="Santos A.J."/>
        </authorList>
    </citation>
    <scope>NUCLEOTIDE SEQUENCE</scope>
    <source>
        <tissue evidence="1">Shoot tissue taken approximately 20 cm above the soil surface</tissue>
    </source>
</reference>
<name>A0A0A8ZLP2_ARUDO</name>
<accession>A0A0A8ZLP2</accession>
<reference evidence="1" key="2">
    <citation type="journal article" date="2015" name="Data Brief">
        <title>Shoot transcriptome of the giant reed, Arundo donax.</title>
        <authorList>
            <person name="Barrero R.A."/>
            <person name="Guerrero F.D."/>
            <person name="Moolhuijzen P."/>
            <person name="Goolsby J.A."/>
            <person name="Tidwell J."/>
            <person name="Bellgard S.E."/>
            <person name="Bellgard M.I."/>
        </authorList>
    </citation>
    <scope>NUCLEOTIDE SEQUENCE</scope>
    <source>
        <tissue evidence="1">Shoot tissue taken approximately 20 cm above the soil surface</tissue>
    </source>
</reference>